<keyword evidence="3 5" id="KW-0482">Metalloprotease</keyword>
<evidence type="ECO:0000256" key="6">
    <source>
        <dbReference type="SAM" id="Phobius"/>
    </source>
</evidence>
<organism evidence="8 9">
    <name type="scientific">Parastrongyloides trichosuri</name>
    <name type="common">Possum-specific nematode worm</name>
    <dbReference type="NCBI Taxonomy" id="131310"/>
    <lineage>
        <taxon>Eukaryota</taxon>
        <taxon>Metazoa</taxon>
        <taxon>Ecdysozoa</taxon>
        <taxon>Nematoda</taxon>
        <taxon>Chromadorea</taxon>
        <taxon>Rhabditida</taxon>
        <taxon>Tylenchina</taxon>
        <taxon>Panagrolaimomorpha</taxon>
        <taxon>Strongyloidoidea</taxon>
        <taxon>Strongyloididae</taxon>
        <taxon>Parastrongyloides</taxon>
    </lineage>
</organism>
<evidence type="ECO:0000256" key="1">
    <source>
        <dbReference type="ARBA" id="ARBA00022723"/>
    </source>
</evidence>
<keyword evidence="6" id="KW-1133">Transmembrane helix</keyword>
<keyword evidence="2 5" id="KW-0862">Zinc</keyword>
<evidence type="ECO:0000256" key="3">
    <source>
        <dbReference type="ARBA" id="ARBA00023049"/>
    </source>
</evidence>
<dbReference type="PANTHER" id="PTHR10127:SF802">
    <property type="entry name" value="ZINC METALLOPROTEINASE NAS-10"/>
    <property type="match status" value="1"/>
</dbReference>
<evidence type="ECO:0000313" key="8">
    <source>
        <dbReference type="Proteomes" id="UP000038045"/>
    </source>
</evidence>
<proteinExistence type="predicted"/>
<dbReference type="PROSITE" id="PS00022">
    <property type="entry name" value="EGF_1"/>
    <property type="match status" value="1"/>
</dbReference>
<dbReference type="PRINTS" id="PR00480">
    <property type="entry name" value="ASTACIN"/>
</dbReference>
<dbReference type="Gene3D" id="3.40.390.10">
    <property type="entry name" value="Collagenase (Catalytic Domain)"/>
    <property type="match status" value="1"/>
</dbReference>
<keyword evidence="1 5" id="KW-0479">Metal-binding</keyword>
<keyword evidence="5" id="KW-0645">Protease</keyword>
<dbReference type="SUPFAM" id="SSF55486">
    <property type="entry name" value="Metalloproteases ('zincins'), catalytic domain"/>
    <property type="match status" value="1"/>
</dbReference>
<keyword evidence="6" id="KW-0812">Transmembrane</keyword>
<dbReference type="PROSITE" id="PS01186">
    <property type="entry name" value="EGF_2"/>
    <property type="match status" value="1"/>
</dbReference>
<comment type="caution">
    <text evidence="4">Lacks conserved residue(s) required for the propagation of feature annotation.</text>
</comment>
<dbReference type="Proteomes" id="UP000038045">
    <property type="component" value="Unplaced"/>
</dbReference>
<evidence type="ECO:0000259" key="7">
    <source>
        <dbReference type="PROSITE" id="PS51864"/>
    </source>
</evidence>
<dbReference type="AlphaFoldDB" id="A0A0N4Z1K1"/>
<protein>
    <recommendedName>
        <fullName evidence="5">Metalloendopeptidase</fullName>
        <ecNumber evidence="5">3.4.24.-</ecNumber>
    </recommendedName>
</protein>
<evidence type="ECO:0000256" key="2">
    <source>
        <dbReference type="ARBA" id="ARBA00022833"/>
    </source>
</evidence>
<dbReference type="EC" id="3.4.24.-" evidence="5"/>
<accession>A0A0N4Z1K1</accession>
<dbReference type="PANTHER" id="PTHR10127">
    <property type="entry name" value="DISCOIDIN, CUB, EGF, LAMININ , AND ZINC METALLOPROTEASE DOMAIN CONTAINING"/>
    <property type="match status" value="1"/>
</dbReference>
<evidence type="ECO:0000256" key="5">
    <source>
        <dbReference type="RuleBase" id="RU361183"/>
    </source>
</evidence>
<dbReference type="WBParaSite" id="PTRK_0000067700.1">
    <property type="protein sequence ID" value="PTRK_0000067700.1"/>
    <property type="gene ID" value="PTRK_0000067700"/>
</dbReference>
<dbReference type="Pfam" id="PF01400">
    <property type="entry name" value="Astacin"/>
    <property type="match status" value="1"/>
</dbReference>
<sequence>MINSYVKRIIFNVVVYLLTFYSLSFNCFYLQNNPRKVAEYTRKNLEYYSRTTTPKPDPSVPKAIVYYRYDNGENELRSIIDNLIYDLESKTCLKFSKKTDKNDKDVSLVLGWLTNTFTTNSDSNNNKVNAVFYEECRNIPGCIKSQVLYAFGMVPPHKRSDRDSYITVDKKNVSEKCKADYLLDKLGDQYKHLEVGGYDFGSVGHMKRYFCHKDKQPPISAKIEVYNDMMGRDDGLSFNDHKFINTHYCKSEECEDTVSKQCQHDGYKDPNNCKKCLCPNGFEGDFCERLKASDEDCKGPRRYGMENAYNISLRGKVNCYYHFETTDWFNIEFNIKRIKTSTHVICTENTGFELKLQKDIGATGLCLCNEHTNIVVKSQSNYAYLFFNGQEDFYIDVEYRRVYDNDSVNNYYKQHSNPFNLRIKNNF</sequence>
<dbReference type="GO" id="GO:0006508">
    <property type="term" value="P:proteolysis"/>
    <property type="evidence" value="ECO:0007669"/>
    <property type="project" value="UniProtKB-KW"/>
</dbReference>
<evidence type="ECO:0000313" key="9">
    <source>
        <dbReference type="WBParaSite" id="PTRK_0000067700.1"/>
    </source>
</evidence>
<dbReference type="InterPro" id="IPR024079">
    <property type="entry name" value="MetalloPept_cat_dom_sf"/>
</dbReference>
<name>A0A0N4Z1K1_PARTI</name>
<keyword evidence="8" id="KW-1185">Reference proteome</keyword>
<comment type="cofactor">
    <cofactor evidence="5">
        <name>Zn(2+)</name>
        <dbReference type="ChEBI" id="CHEBI:29105"/>
    </cofactor>
    <text evidence="5">Binds 1 zinc ion per subunit.</text>
</comment>
<dbReference type="PROSITE" id="PS51864">
    <property type="entry name" value="ASTACIN"/>
    <property type="match status" value="1"/>
</dbReference>
<keyword evidence="6" id="KW-0472">Membrane</keyword>
<dbReference type="InterPro" id="IPR001506">
    <property type="entry name" value="Peptidase_M12A"/>
</dbReference>
<feature type="transmembrane region" description="Helical" evidence="6">
    <location>
        <begin position="9"/>
        <end position="31"/>
    </location>
</feature>
<dbReference type="InterPro" id="IPR000742">
    <property type="entry name" value="EGF"/>
</dbReference>
<reference evidence="9" key="1">
    <citation type="submission" date="2017-02" db="UniProtKB">
        <authorList>
            <consortium name="WormBaseParasite"/>
        </authorList>
    </citation>
    <scope>IDENTIFICATION</scope>
</reference>
<feature type="domain" description="Peptidase M12A" evidence="7">
    <location>
        <begin position="50"/>
        <end position="250"/>
    </location>
</feature>
<dbReference type="GO" id="GO:0004222">
    <property type="term" value="F:metalloendopeptidase activity"/>
    <property type="evidence" value="ECO:0007669"/>
    <property type="project" value="UniProtKB-UniRule"/>
</dbReference>
<evidence type="ECO:0000256" key="4">
    <source>
        <dbReference type="PROSITE-ProRule" id="PRU01211"/>
    </source>
</evidence>
<dbReference type="GO" id="GO:0046872">
    <property type="term" value="F:metal ion binding"/>
    <property type="evidence" value="ECO:0007669"/>
    <property type="project" value="UniProtKB-KW"/>
</dbReference>
<keyword evidence="5" id="KW-0378">Hydrolase</keyword>